<sequence>MVLPRLALWDFDQCDPKRCTGRKLAHQGVVDELALTQFFPGVILSPKGQSTISPADKEIVLAHGLAVIDCSWARLGEVSWGKLSGRFARLLPFLIAANPVNYGKPTTLTCAEAYAGALYICGLKDESRELMSRFKWGHAFFQLNNELLERYSACTTSEEVIEAQRQYMEQAVREREERDQWDPLTDGNPNRPRPEEVAEDDANAVSEDDSDSDF</sequence>
<evidence type="ECO:0000256" key="4">
    <source>
        <dbReference type="ARBA" id="ARBA00022679"/>
    </source>
</evidence>
<dbReference type="GO" id="GO:0000455">
    <property type="term" value="P:enzyme-directed rRNA pseudouridine synthesis"/>
    <property type="evidence" value="ECO:0007669"/>
    <property type="project" value="UniProtKB-UniRule"/>
</dbReference>
<dbReference type="InterPro" id="IPR007177">
    <property type="entry name" value="Tsr3_C"/>
</dbReference>
<comment type="similarity">
    <text evidence="6">Belongs to the TDD superfamily. TSR3 family.</text>
</comment>
<name>A0A8J6DXJ4_9EUKA</name>
<dbReference type="Pfam" id="PF04034">
    <property type="entry name" value="Ribo_biogen_C"/>
    <property type="match status" value="1"/>
</dbReference>
<dbReference type="GO" id="GO:0106388">
    <property type="term" value="F:rRNA small subunit aminocarboxypropyltransferase activity"/>
    <property type="evidence" value="ECO:0007669"/>
    <property type="project" value="UniProtKB-EC"/>
</dbReference>
<keyword evidence="5 6" id="KW-0949">S-adenosyl-L-methionine</keyword>
<dbReference type="PANTHER" id="PTHR20426">
    <property type="entry name" value="RIBOSOME BIOGENESIS PROTEIN TSR3 HOMOLOG"/>
    <property type="match status" value="1"/>
</dbReference>
<dbReference type="GO" id="GO:0030490">
    <property type="term" value="P:maturation of SSU-rRNA"/>
    <property type="evidence" value="ECO:0007669"/>
    <property type="project" value="TreeGrafter"/>
</dbReference>
<dbReference type="Proteomes" id="UP000717585">
    <property type="component" value="Unassembled WGS sequence"/>
</dbReference>
<feature type="region of interest" description="Disordered" evidence="7">
    <location>
        <begin position="171"/>
        <end position="214"/>
    </location>
</feature>
<evidence type="ECO:0000256" key="2">
    <source>
        <dbReference type="ARBA" id="ARBA00022517"/>
    </source>
</evidence>
<comment type="function">
    <text evidence="6">Aminocarboxypropyltransferase that catalyzes the aminocarboxypropyl transfer on pseudouridine in 18S rRNA. It constitutes the last step in biosynthesis of the hypermodified N1-methyl-N3-(3-amino-3-carboxypropyl) pseudouridine (m1acp3-Psi).</text>
</comment>
<evidence type="ECO:0000256" key="3">
    <source>
        <dbReference type="ARBA" id="ARBA00022552"/>
    </source>
</evidence>
<keyword evidence="1" id="KW-0963">Cytoplasm</keyword>
<dbReference type="EC" id="2.5.1.157" evidence="6"/>
<keyword evidence="2 6" id="KW-0690">Ribosome biogenesis</keyword>
<dbReference type="InterPro" id="IPR022968">
    <property type="entry name" value="Tsr3-like"/>
</dbReference>
<organism evidence="10 11">
    <name type="scientific">Carpediemonas membranifera</name>
    <dbReference type="NCBI Taxonomy" id="201153"/>
    <lineage>
        <taxon>Eukaryota</taxon>
        <taxon>Metamonada</taxon>
        <taxon>Carpediemonas-like organisms</taxon>
        <taxon>Carpediemonas</taxon>
    </lineage>
</organism>
<evidence type="ECO:0000313" key="10">
    <source>
        <dbReference type="EMBL" id="KAG9390264.1"/>
    </source>
</evidence>
<dbReference type="NCBIfam" id="NF002621">
    <property type="entry name" value="PRK02287.1"/>
    <property type="match status" value="1"/>
</dbReference>
<feature type="compositionally biased region" description="Acidic residues" evidence="7">
    <location>
        <begin position="197"/>
        <end position="214"/>
    </location>
</feature>
<evidence type="ECO:0000259" key="8">
    <source>
        <dbReference type="Pfam" id="PF04034"/>
    </source>
</evidence>
<evidence type="ECO:0000313" key="11">
    <source>
        <dbReference type="Proteomes" id="UP000717585"/>
    </source>
</evidence>
<feature type="binding site" evidence="6">
    <location>
        <position position="20"/>
    </location>
    <ligand>
        <name>S-adenosyl-L-methionine</name>
        <dbReference type="ChEBI" id="CHEBI:59789"/>
    </ligand>
</feature>
<comment type="catalytic activity">
    <reaction evidence="6">
        <text>an N(1)-methylpseudouridine in rRNA + S-adenosyl-L-methionine = N(1)-methyl-N(3)-[(3S)-3-amino-3-carboxypropyl]pseudouridine in rRNA + S-methyl-5'-thioadenosine + H(+)</text>
        <dbReference type="Rhea" id="RHEA:63296"/>
        <dbReference type="Rhea" id="RHEA-COMP:11634"/>
        <dbReference type="Rhea" id="RHEA-COMP:16310"/>
        <dbReference type="ChEBI" id="CHEBI:15378"/>
        <dbReference type="ChEBI" id="CHEBI:17509"/>
        <dbReference type="ChEBI" id="CHEBI:59789"/>
        <dbReference type="ChEBI" id="CHEBI:74890"/>
        <dbReference type="ChEBI" id="CHEBI:146234"/>
        <dbReference type="EC" id="2.5.1.157"/>
    </reaction>
</comment>
<feature type="binding site" evidence="6">
    <location>
        <position position="68"/>
    </location>
    <ligand>
        <name>S-adenosyl-L-methionine</name>
        <dbReference type="ChEBI" id="CHEBI:59789"/>
    </ligand>
</feature>
<dbReference type="HAMAP" id="MF_01116">
    <property type="entry name" value="TSR3"/>
    <property type="match status" value="1"/>
</dbReference>
<dbReference type="PANTHER" id="PTHR20426:SF0">
    <property type="entry name" value="18S RRNA AMINOCARBOXYPROPYLTRANSFERASE"/>
    <property type="match status" value="1"/>
</dbReference>
<protein>
    <recommendedName>
        <fullName evidence="6">18S rRNA aminocarboxypropyltransferase</fullName>
        <ecNumber evidence="6">2.5.1.157</ecNumber>
    </recommendedName>
</protein>
<evidence type="ECO:0000256" key="1">
    <source>
        <dbReference type="ARBA" id="ARBA00022490"/>
    </source>
</evidence>
<feature type="domain" description="RNase L inhibitor RLI-like possible metal-binding" evidence="9">
    <location>
        <begin position="5"/>
        <end position="32"/>
    </location>
</feature>
<evidence type="ECO:0000256" key="5">
    <source>
        <dbReference type="ARBA" id="ARBA00022691"/>
    </source>
</evidence>
<accession>A0A8J6DXJ4</accession>
<proteinExistence type="inferred from homology"/>
<dbReference type="EMBL" id="JAHDYR010000066">
    <property type="protein sequence ID" value="KAG9390264.1"/>
    <property type="molecule type" value="Genomic_DNA"/>
</dbReference>
<comment type="caution">
    <text evidence="6">Lacks conserved residue(s) required for the propagation of feature annotation.</text>
</comment>
<feature type="compositionally biased region" description="Basic and acidic residues" evidence="7">
    <location>
        <begin position="171"/>
        <end position="181"/>
    </location>
</feature>
<dbReference type="GO" id="GO:1904047">
    <property type="term" value="F:S-adenosyl-L-methionine binding"/>
    <property type="evidence" value="ECO:0007669"/>
    <property type="project" value="UniProtKB-UniRule"/>
</dbReference>
<gene>
    <name evidence="10" type="ORF">J8273_8304</name>
</gene>
<evidence type="ECO:0000256" key="7">
    <source>
        <dbReference type="SAM" id="MobiDB-lite"/>
    </source>
</evidence>
<keyword evidence="11" id="KW-1185">Reference proteome</keyword>
<evidence type="ECO:0000259" key="9">
    <source>
        <dbReference type="Pfam" id="PF04068"/>
    </source>
</evidence>
<dbReference type="AlphaFoldDB" id="A0A8J6DXJ4"/>
<keyword evidence="3 6" id="KW-0698">rRNA processing</keyword>
<keyword evidence="4 6" id="KW-0808">Transferase</keyword>
<dbReference type="OrthoDB" id="10262062at2759"/>
<comment type="caution">
    <text evidence="10">The sequence shown here is derived from an EMBL/GenBank/DDBJ whole genome shotgun (WGS) entry which is preliminary data.</text>
</comment>
<dbReference type="Pfam" id="PF04068">
    <property type="entry name" value="Fer4_RLI"/>
    <property type="match status" value="1"/>
</dbReference>
<reference evidence="10" key="1">
    <citation type="submission" date="2021-05" db="EMBL/GenBank/DDBJ databases">
        <title>A free-living protist that lacks canonical eukaryotic 1 DNA replication and segregation systems.</title>
        <authorList>
            <person name="Salas-Leiva D.E."/>
            <person name="Tromer E.C."/>
            <person name="Curtis B.A."/>
            <person name="Jerlstrom-Hultqvist J."/>
            <person name="Kolisko M."/>
            <person name="Yi Z."/>
            <person name="Salas-Leiva J.S."/>
            <person name="Gallot-Lavallee L."/>
            <person name="Kops G.J.P.L."/>
            <person name="Archibald J.M."/>
            <person name="Simpson A.G.B."/>
            <person name="Roger A.J."/>
        </authorList>
    </citation>
    <scope>NUCLEOTIDE SEQUENCE</scope>
    <source>
        <strain evidence="10">BICM</strain>
    </source>
</reference>
<feature type="binding site" evidence="6">
    <location>
        <position position="91"/>
    </location>
    <ligand>
        <name>S-adenosyl-L-methionine</name>
        <dbReference type="ChEBI" id="CHEBI:59789"/>
    </ligand>
</feature>
<dbReference type="InterPro" id="IPR007209">
    <property type="entry name" value="RNaseL-inhib-like_metal-bd_dom"/>
</dbReference>
<feature type="domain" description="16S/18S rRNA aminocarboxypropyltransferase Tsr3 C-terminal" evidence="8">
    <location>
        <begin position="42"/>
        <end position="168"/>
    </location>
</feature>
<evidence type="ECO:0000256" key="6">
    <source>
        <dbReference type="HAMAP-Rule" id="MF_03146"/>
    </source>
</evidence>